<accession>A0A0F7W4P4</accession>
<gene>
    <name evidence="1" type="primary">sle_62480</name>
</gene>
<reference evidence="1 2" key="1">
    <citation type="submission" date="2015-02" db="EMBL/GenBank/DDBJ databases">
        <authorList>
            <person name="Gomez-Escribano P.J."/>
        </authorList>
    </citation>
    <scope>NUCLEOTIDE SEQUENCE [LARGE SCALE GENOMIC DNA]</scope>
    <source>
        <strain evidence="2">C34 (DSM 42122 / NRRL B-24963)</strain>
    </source>
</reference>
<name>A0A0F7W4P4_STRLW</name>
<evidence type="ECO:0000313" key="2">
    <source>
        <dbReference type="Proteomes" id="UP000035016"/>
    </source>
</evidence>
<dbReference type="AlphaFoldDB" id="A0A0F7W4P4"/>
<evidence type="ECO:0000313" key="1">
    <source>
        <dbReference type="EMBL" id="CQR65703.1"/>
    </source>
</evidence>
<sequence length="47" mass="4622">MAAGKHRPAVATAAPFAQIGGASHAAAPSRPQAAARLVPPDTVYAVT</sequence>
<dbReference type="RefSeq" id="WP_157840671.1">
    <property type="nucleotide sequence ID" value="NZ_AZSD01000140.1"/>
</dbReference>
<organism evidence="1 2">
    <name type="scientific">Streptomyces leeuwenhoekii</name>
    <dbReference type="NCBI Taxonomy" id="1437453"/>
    <lineage>
        <taxon>Bacteria</taxon>
        <taxon>Bacillati</taxon>
        <taxon>Actinomycetota</taxon>
        <taxon>Actinomycetes</taxon>
        <taxon>Kitasatosporales</taxon>
        <taxon>Streptomycetaceae</taxon>
        <taxon>Streptomyces</taxon>
    </lineage>
</organism>
<protein>
    <submittedName>
        <fullName evidence="1">Uncharacterized protein</fullName>
    </submittedName>
</protein>
<dbReference type="Proteomes" id="UP000035016">
    <property type="component" value="Chromosome Chromosome"/>
</dbReference>
<dbReference type="EMBL" id="LN831790">
    <property type="protein sequence ID" value="CQR65703.1"/>
    <property type="molecule type" value="Genomic_DNA"/>
</dbReference>
<proteinExistence type="predicted"/>
<dbReference type="KEGG" id="sle:sle_62480"/>